<evidence type="ECO:0000256" key="5">
    <source>
        <dbReference type="ARBA" id="ARBA00023014"/>
    </source>
</evidence>
<proteinExistence type="predicted"/>
<dbReference type="Pfam" id="PF13370">
    <property type="entry name" value="Fer4_13"/>
    <property type="match status" value="1"/>
</dbReference>
<feature type="domain" description="4Fe-4S ferredoxin-type" evidence="7">
    <location>
        <begin position="6"/>
        <end position="34"/>
    </location>
</feature>
<dbReference type="PANTHER" id="PTHR36923">
    <property type="entry name" value="FERREDOXIN"/>
    <property type="match status" value="1"/>
</dbReference>
<dbReference type="AlphaFoldDB" id="A0A2H0W5L9"/>
<protein>
    <recommendedName>
        <fullName evidence="6">Ferredoxin</fullName>
    </recommendedName>
</protein>
<dbReference type="GO" id="GO:0009055">
    <property type="term" value="F:electron transfer activity"/>
    <property type="evidence" value="ECO:0007669"/>
    <property type="project" value="UniProtKB-UniRule"/>
</dbReference>
<sequence>MAEEEKKKLVVADTCIGCGMCENIAPEYFEVKDDGLSHVKKDYDEKDKDIINEAIDSCPVQAITLE</sequence>
<comment type="function">
    <text evidence="6">Ferredoxins are iron-sulfur proteins that transfer electrons in a wide variety of metabolic reactions.</text>
</comment>
<dbReference type="SUPFAM" id="SSF54862">
    <property type="entry name" value="4Fe-4S ferredoxins"/>
    <property type="match status" value="1"/>
</dbReference>
<evidence type="ECO:0000259" key="7">
    <source>
        <dbReference type="PROSITE" id="PS51379"/>
    </source>
</evidence>
<keyword evidence="5 6" id="KW-0411">Iron-sulfur</keyword>
<evidence type="ECO:0000256" key="6">
    <source>
        <dbReference type="RuleBase" id="RU368020"/>
    </source>
</evidence>
<dbReference type="GO" id="GO:0051536">
    <property type="term" value="F:iron-sulfur cluster binding"/>
    <property type="evidence" value="ECO:0007669"/>
    <property type="project" value="UniProtKB-KW"/>
</dbReference>
<evidence type="ECO:0000256" key="3">
    <source>
        <dbReference type="ARBA" id="ARBA00022982"/>
    </source>
</evidence>
<dbReference type="Proteomes" id="UP000231382">
    <property type="component" value="Unassembled WGS sequence"/>
</dbReference>
<dbReference type="PRINTS" id="PR00352">
    <property type="entry name" value="3FE4SFRDOXIN"/>
</dbReference>
<gene>
    <name evidence="8" type="ORF">COT78_04005</name>
</gene>
<dbReference type="InterPro" id="IPR051269">
    <property type="entry name" value="Fe-S_cluster_ET"/>
</dbReference>
<dbReference type="Gene3D" id="3.30.70.20">
    <property type="match status" value="1"/>
</dbReference>
<keyword evidence="4 6" id="KW-0408">Iron</keyword>
<accession>A0A2H0W5L9</accession>
<keyword evidence="1 6" id="KW-0813">Transport</keyword>
<dbReference type="InterPro" id="IPR017896">
    <property type="entry name" value="4Fe4S_Fe-S-bd"/>
</dbReference>
<comment type="caution">
    <text evidence="8">The sequence shown here is derived from an EMBL/GenBank/DDBJ whole genome shotgun (WGS) entry which is preliminary data.</text>
</comment>
<evidence type="ECO:0000313" key="9">
    <source>
        <dbReference type="Proteomes" id="UP000231382"/>
    </source>
</evidence>
<dbReference type="GO" id="GO:0005506">
    <property type="term" value="F:iron ion binding"/>
    <property type="evidence" value="ECO:0007669"/>
    <property type="project" value="UniProtKB-UniRule"/>
</dbReference>
<keyword evidence="2 6" id="KW-0479">Metal-binding</keyword>
<dbReference type="EMBL" id="PEZW01000027">
    <property type="protein sequence ID" value="PIS07372.1"/>
    <property type="molecule type" value="Genomic_DNA"/>
</dbReference>
<name>A0A2H0W5L9_9BACT</name>
<dbReference type="PANTHER" id="PTHR36923:SF3">
    <property type="entry name" value="FERREDOXIN"/>
    <property type="match status" value="1"/>
</dbReference>
<keyword evidence="3 6" id="KW-0249">Electron transport</keyword>
<dbReference type="InterPro" id="IPR001080">
    <property type="entry name" value="3Fe4S_ferredoxin"/>
</dbReference>
<evidence type="ECO:0000256" key="4">
    <source>
        <dbReference type="ARBA" id="ARBA00023004"/>
    </source>
</evidence>
<evidence type="ECO:0000313" key="8">
    <source>
        <dbReference type="EMBL" id="PIS07372.1"/>
    </source>
</evidence>
<reference evidence="9" key="1">
    <citation type="submission" date="2017-09" db="EMBL/GenBank/DDBJ databases">
        <title>Depth-based differentiation of microbial function through sediment-hosted aquifers and enrichment of novel symbionts in the deep terrestrial subsurface.</title>
        <authorList>
            <person name="Probst A.J."/>
            <person name="Ladd B."/>
            <person name="Jarett J.K."/>
            <person name="Geller-Mcgrath D.E."/>
            <person name="Sieber C.M.K."/>
            <person name="Emerson J.B."/>
            <person name="Anantharaman K."/>
            <person name="Thomas B.C."/>
            <person name="Malmstrom R."/>
            <person name="Stieglmeier M."/>
            <person name="Klingl A."/>
            <person name="Woyke T."/>
            <person name="Ryan C.M."/>
            <person name="Banfield J.F."/>
        </authorList>
    </citation>
    <scope>NUCLEOTIDE SEQUENCE [LARGE SCALE GENOMIC DNA]</scope>
</reference>
<evidence type="ECO:0000256" key="2">
    <source>
        <dbReference type="ARBA" id="ARBA00022723"/>
    </source>
</evidence>
<organism evidence="8 9">
    <name type="scientific">Candidatus Berkelbacteria bacterium CG10_big_fil_rev_8_21_14_0_10_43_13</name>
    <dbReference type="NCBI Taxonomy" id="1974514"/>
    <lineage>
        <taxon>Bacteria</taxon>
        <taxon>Candidatus Berkelbacteria</taxon>
    </lineage>
</organism>
<evidence type="ECO:0000256" key="1">
    <source>
        <dbReference type="ARBA" id="ARBA00022448"/>
    </source>
</evidence>
<dbReference type="PROSITE" id="PS51379">
    <property type="entry name" value="4FE4S_FER_2"/>
    <property type="match status" value="1"/>
</dbReference>